<evidence type="ECO:0000313" key="1">
    <source>
        <dbReference type="EMBL" id="KAH9683268.1"/>
    </source>
</evidence>
<keyword evidence="2" id="KW-1185">Reference proteome</keyword>
<organism evidence="1 2">
    <name type="scientific">Citrus sinensis</name>
    <name type="common">Sweet orange</name>
    <name type="synonym">Citrus aurantium var. sinensis</name>
    <dbReference type="NCBI Taxonomy" id="2711"/>
    <lineage>
        <taxon>Eukaryota</taxon>
        <taxon>Viridiplantae</taxon>
        <taxon>Streptophyta</taxon>
        <taxon>Embryophyta</taxon>
        <taxon>Tracheophyta</taxon>
        <taxon>Spermatophyta</taxon>
        <taxon>Magnoliopsida</taxon>
        <taxon>eudicotyledons</taxon>
        <taxon>Gunneridae</taxon>
        <taxon>Pentapetalae</taxon>
        <taxon>rosids</taxon>
        <taxon>malvids</taxon>
        <taxon>Sapindales</taxon>
        <taxon>Rutaceae</taxon>
        <taxon>Aurantioideae</taxon>
        <taxon>Citrus</taxon>
    </lineage>
</organism>
<reference evidence="2" key="1">
    <citation type="journal article" date="2023" name="Hortic. Res.">
        <title>A chromosome-level phased genome enabling allele-level studies in sweet orange: a case study on citrus Huanglongbing tolerance.</title>
        <authorList>
            <person name="Wu B."/>
            <person name="Yu Q."/>
            <person name="Deng Z."/>
            <person name="Duan Y."/>
            <person name="Luo F."/>
            <person name="Gmitter F. Jr."/>
        </authorList>
    </citation>
    <scope>NUCLEOTIDE SEQUENCE [LARGE SCALE GENOMIC DNA]</scope>
    <source>
        <strain evidence="2">cv. Valencia</strain>
    </source>
</reference>
<dbReference type="Proteomes" id="UP000829398">
    <property type="component" value="Chromosome 9"/>
</dbReference>
<name>A0ACB8I870_CITSI</name>
<evidence type="ECO:0000313" key="2">
    <source>
        <dbReference type="Proteomes" id="UP000829398"/>
    </source>
</evidence>
<accession>A0ACB8I870</accession>
<sequence>MGIISRTNTVSLNGACTGFFAADSLSSKASSVFFNNTTWKLKLRPLVASSSSSSSMATNFQVTASSSIGAVKEEQKGASSGRVGENDLLIVGPGVLGRLVAEQWRQEHPGCQIYGQTMTADHHDELINMGITPSLKWTEATQKFPYVIFCAPPSRSLDYPGDVRLAALSWNGEGSFLFTSTSAIFDCSDNGACDEDGPVVPIGRSPRTDVLLKAEKVILEFGGCVLRLAGLYISLCYLVEKFQGLPGAHVYWLQKGTVDSRPDHILNLIHYEDAASLSIAMLKKKIRGQIFLGCDNHPLSRQEIMDLVAKSGKFSKKFEGFTVETYSLVPSIMIPQLIYFTFAGTSGPLDHFGLYLAEG</sequence>
<comment type="caution">
    <text evidence="1">The sequence shown here is derived from an EMBL/GenBank/DDBJ whole genome shotgun (WGS) entry which is preliminary data.</text>
</comment>
<protein>
    <submittedName>
        <fullName evidence="1">NAD(P)-binding Rossmann-fold superfamily protein</fullName>
    </submittedName>
</protein>
<proteinExistence type="predicted"/>
<gene>
    <name evidence="1" type="ORF">KPL71_027625</name>
</gene>
<dbReference type="EMBL" id="CM039178">
    <property type="protein sequence ID" value="KAH9683268.1"/>
    <property type="molecule type" value="Genomic_DNA"/>
</dbReference>